<evidence type="ECO:0000313" key="1">
    <source>
        <dbReference type="EMBL" id="MEN7431643.1"/>
    </source>
</evidence>
<protein>
    <submittedName>
        <fullName evidence="1">Uncharacterized protein</fullName>
    </submittedName>
</protein>
<proteinExistence type="predicted"/>
<organism evidence="1 2">
    <name type="scientific">Chromobacterium indicum</name>
    <dbReference type="NCBI Taxonomy" id="3110228"/>
    <lineage>
        <taxon>Bacteria</taxon>
        <taxon>Pseudomonadati</taxon>
        <taxon>Pseudomonadota</taxon>
        <taxon>Betaproteobacteria</taxon>
        <taxon>Neisseriales</taxon>
        <taxon>Chromobacteriaceae</taxon>
        <taxon>Chromobacterium</taxon>
    </lineage>
</organism>
<keyword evidence="2" id="KW-1185">Reference proteome</keyword>
<accession>A0ABV0CL67</accession>
<sequence length="116" mass="12551">MSKYDGFALVRRVIDAGRGASVASFRLTARLNGGFSGAARLSSRAMGAARMRRADGLACGVAAGRASHAIIPDECALKYRVGALVRQCDVWRLASIGKGRIAWKITVLDERYLEFF</sequence>
<gene>
    <name evidence="1" type="ORF">VA599_12865</name>
</gene>
<comment type="caution">
    <text evidence="1">The sequence shown here is derived from an EMBL/GenBank/DDBJ whole genome shotgun (WGS) entry which is preliminary data.</text>
</comment>
<evidence type="ECO:0000313" key="2">
    <source>
        <dbReference type="Proteomes" id="UP001405405"/>
    </source>
</evidence>
<reference evidence="1 2" key="1">
    <citation type="submission" date="2023-12" db="EMBL/GenBank/DDBJ databases">
        <title>Chromobacterium sp. strain TRC.1.1.SA producing antimicrobial pigment.</title>
        <authorList>
            <person name="Verma N."/>
            <person name="Choksket S."/>
            <person name="Pinnaka A.K."/>
            <person name="Korpole S."/>
        </authorList>
    </citation>
    <scope>NUCLEOTIDE SEQUENCE [LARGE SCALE GENOMIC DNA]</scope>
    <source>
        <strain evidence="1 2">TRC1.1.SA</strain>
    </source>
</reference>
<dbReference type="Proteomes" id="UP001405405">
    <property type="component" value="Unassembled WGS sequence"/>
</dbReference>
<dbReference type="EMBL" id="JAYFSJ010000008">
    <property type="protein sequence ID" value="MEN7431643.1"/>
    <property type="molecule type" value="Genomic_DNA"/>
</dbReference>
<dbReference type="RefSeq" id="WP_346788884.1">
    <property type="nucleotide sequence ID" value="NZ_JAYFSJ010000008.1"/>
</dbReference>
<name>A0ABV0CL67_9NEIS</name>